<dbReference type="AlphaFoldDB" id="A0A3S5CM53"/>
<reference evidence="2" key="1">
    <citation type="submission" date="2018-11" db="EMBL/GenBank/DDBJ databases">
        <authorList>
            <consortium name="Pathogen Informatics"/>
        </authorList>
    </citation>
    <scope>NUCLEOTIDE SEQUENCE</scope>
</reference>
<comment type="caution">
    <text evidence="2">The sequence shown here is derived from an EMBL/GenBank/DDBJ whole genome shotgun (WGS) entry which is preliminary data.</text>
</comment>
<protein>
    <submittedName>
        <fullName evidence="2">Uncharacterized protein</fullName>
    </submittedName>
</protein>
<evidence type="ECO:0000313" key="3">
    <source>
        <dbReference type="Proteomes" id="UP000784294"/>
    </source>
</evidence>
<feature type="compositionally biased region" description="Polar residues" evidence="1">
    <location>
        <begin position="9"/>
        <end position="29"/>
    </location>
</feature>
<evidence type="ECO:0000313" key="2">
    <source>
        <dbReference type="EMBL" id="VEL19997.1"/>
    </source>
</evidence>
<accession>A0A3S5CM53</accession>
<name>A0A3S5CM53_9PLAT</name>
<gene>
    <name evidence="2" type="ORF">PXEA_LOCUS13437</name>
</gene>
<evidence type="ECO:0000256" key="1">
    <source>
        <dbReference type="SAM" id="MobiDB-lite"/>
    </source>
</evidence>
<sequence length="244" mass="26843">MEDEDFSKDPTSSVPDIQHANNSNNPRSPVVMQTETLLKECVEDANQSLNSLLVVPSPTPHPIAKQLICSEEIPTSEAAVAMKVVKTGEFITQVTSSLQPENADDVKSGNDKSLQTSLGYLRWLTTALTSCQMTFEAWRNNIAFYVHQWLLMVRINLALLSRPRPALQLVTRYLVGSVGVALIAGLYHIEKIYDNNMIVQNPGVEHDKALRGHGLAGISIAVPKGHDFALLIAPFLSLLTLMNK</sequence>
<keyword evidence="3" id="KW-1185">Reference proteome</keyword>
<dbReference type="Proteomes" id="UP000784294">
    <property type="component" value="Unassembled WGS sequence"/>
</dbReference>
<dbReference type="EMBL" id="CAAALY010044251">
    <property type="protein sequence ID" value="VEL19997.1"/>
    <property type="molecule type" value="Genomic_DNA"/>
</dbReference>
<feature type="region of interest" description="Disordered" evidence="1">
    <location>
        <begin position="1"/>
        <end position="29"/>
    </location>
</feature>
<organism evidence="2 3">
    <name type="scientific">Protopolystoma xenopodis</name>
    <dbReference type="NCBI Taxonomy" id="117903"/>
    <lineage>
        <taxon>Eukaryota</taxon>
        <taxon>Metazoa</taxon>
        <taxon>Spiralia</taxon>
        <taxon>Lophotrochozoa</taxon>
        <taxon>Platyhelminthes</taxon>
        <taxon>Monogenea</taxon>
        <taxon>Polyopisthocotylea</taxon>
        <taxon>Polystomatidea</taxon>
        <taxon>Polystomatidae</taxon>
        <taxon>Protopolystoma</taxon>
    </lineage>
</organism>
<proteinExistence type="predicted"/>